<dbReference type="Proteomes" id="UP000483820">
    <property type="component" value="Chromosome V"/>
</dbReference>
<dbReference type="GeneID" id="78776835"/>
<evidence type="ECO:0000313" key="1">
    <source>
        <dbReference type="EMBL" id="KAF1753175.1"/>
    </source>
</evidence>
<organism evidence="1 2">
    <name type="scientific">Caenorhabditis remanei</name>
    <name type="common">Caenorhabditis vulgaris</name>
    <dbReference type="NCBI Taxonomy" id="31234"/>
    <lineage>
        <taxon>Eukaryota</taxon>
        <taxon>Metazoa</taxon>
        <taxon>Ecdysozoa</taxon>
        <taxon>Nematoda</taxon>
        <taxon>Chromadorea</taxon>
        <taxon>Rhabditida</taxon>
        <taxon>Rhabditina</taxon>
        <taxon>Rhabditomorpha</taxon>
        <taxon>Rhabditoidea</taxon>
        <taxon>Rhabditidae</taxon>
        <taxon>Peloderinae</taxon>
        <taxon>Caenorhabditis</taxon>
    </lineage>
</organism>
<dbReference type="EMBL" id="WUAV01000005">
    <property type="protein sequence ID" value="KAF1753175.1"/>
    <property type="molecule type" value="Genomic_DNA"/>
</dbReference>
<dbReference type="AlphaFoldDB" id="A0A6A5GEQ6"/>
<gene>
    <name evidence="1" type="ORF">GCK72_019731</name>
</gene>
<comment type="caution">
    <text evidence="1">The sequence shown here is derived from an EMBL/GenBank/DDBJ whole genome shotgun (WGS) entry which is preliminary data.</text>
</comment>
<sequence length="76" mass="8971">MVQIINFWSWKVLLEVRLIYQNLPEHHSIDNDQNCYSNEPKWEKLISGTFCDGKQTDNYEIDGDYSEDDVGSDEKI</sequence>
<protein>
    <submittedName>
        <fullName evidence="1">Uncharacterized protein</fullName>
    </submittedName>
</protein>
<dbReference type="RefSeq" id="XP_053582102.1">
    <property type="nucleotide sequence ID" value="XM_053733189.1"/>
</dbReference>
<accession>A0A6A5GEQ6</accession>
<dbReference type="CTD" id="78776835"/>
<evidence type="ECO:0000313" key="2">
    <source>
        <dbReference type="Proteomes" id="UP000483820"/>
    </source>
</evidence>
<reference evidence="1 2" key="1">
    <citation type="submission" date="2019-12" db="EMBL/GenBank/DDBJ databases">
        <title>Chromosome-level assembly of the Caenorhabditis remanei genome.</title>
        <authorList>
            <person name="Teterina A.A."/>
            <person name="Willis J.H."/>
            <person name="Phillips P.C."/>
        </authorList>
    </citation>
    <scope>NUCLEOTIDE SEQUENCE [LARGE SCALE GENOMIC DNA]</scope>
    <source>
        <strain evidence="1 2">PX506</strain>
        <tissue evidence="1">Whole organism</tissue>
    </source>
</reference>
<name>A0A6A5GEQ6_CAERE</name>
<dbReference type="KEGG" id="crq:GCK72_019731"/>
<proteinExistence type="predicted"/>